<evidence type="ECO:0000313" key="1">
    <source>
        <dbReference type="EMBL" id="CBI09734.1"/>
    </source>
</evidence>
<accession>E6QR63</accession>
<proteinExistence type="predicted"/>
<comment type="caution">
    <text evidence="1">The sequence shown here is derived from an EMBL/GenBank/DDBJ whole genome shotgun (WGS) entry which is preliminary data.</text>
</comment>
<gene>
    <name evidence="1" type="ORF">CARN7_0477</name>
</gene>
<protein>
    <submittedName>
        <fullName evidence="1">Uncharacterized protein</fullName>
    </submittedName>
</protein>
<name>E6QR63_9ZZZZ</name>
<dbReference type="EMBL" id="CABR01000049">
    <property type="protein sequence ID" value="CBI09734.1"/>
    <property type="molecule type" value="Genomic_DNA"/>
</dbReference>
<organism evidence="1">
    <name type="scientific">mine drainage metagenome</name>
    <dbReference type="NCBI Taxonomy" id="410659"/>
    <lineage>
        <taxon>unclassified sequences</taxon>
        <taxon>metagenomes</taxon>
        <taxon>ecological metagenomes</taxon>
    </lineage>
</organism>
<dbReference type="AlphaFoldDB" id="E6QR63"/>
<sequence>MSLEVNTGLPATAQLLTDGGDVRIQLDGQSGLNQYGCPPYPDASLVALGSSTASVISEQSFAAADCLRDRLLSWAAREPAAITYARELDRIRDELRQFCGIQDLSDVDVVFAASGTDAHLIAAQIVDHAVGAPLCAIMVEAAETGSGVAAALSGRHFSRRTALGALVSEAIPLTERTIVVKVVSIRLANGCPRPSAEVDAEIVMIASAALAQGQHVLLTLVDVSKTGLIAPSPASVAALYQAYPEQLTVLVDACQFRISPATLRAYLHCGYMVAITGSKFMTGPSFSGALLLPAVVTQRVRQLPASLLDYSAAADWPLCWQGCGLNVIANDGLLLRWEAALTEMRAFYAIPAVQVGEFLQKFADAILHRLQCDPLFQLLPGTQLDRGSLVVASSWDSLPTIFPFLLYHAGSGHRRVPLNREETAAVYYRLQQDLSHEQDHFDGRAPAALRAQRFQLGQPVLCGSRDGVPVSALRLCVSARSVVSAMGPTGLGVAGVIAQAMAALDKIAWLIRAA</sequence>
<reference evidence="1" key="1">
    <citation type="submission" date="2009-10" db="EMBL/GenBank/DDBJ databases">
        <title>Diversity of trophic interactions inside an arsenic-rich microbial ecosystem.</title>
        <authorList>
            <person name="Bertin P.N."/>
            <person name="Heinrich-Salmeron A."/>
            <person name="Pelletier E."/>
            <person name="Goulhen-Chollet F."/>
            <person name="Arsene-Ploetze F."/>
            <person name="Gallien S."/>
            <person name="Calteau A."/>
            <person name="Vallenet D."/>
            <person name="Casiot C."/>
            <person name="Chane-Woon-Ming B."/>
            <person name="Giloteaux L."/>
            <person name="Barakat M."/>
            <person name="Bonnefoy V."/>
            <person name="Bruneel O."/>
            <person name="Chandler M."/>
            <person name="Cleiss J."/>
            <person name="Duran R."/>
            <person name="Elbaz-Poulichet F."/>
            <person name="Fonknechten N."/>
            <person name="Lauga B."/>
            <person name="Mornico D."/>
            <person name="Ortet P."/>
            <person name="Schaeffer C."/>
            <person name="Siguier P."/>
            <person name="Alexander Thil Smith A."/>
            <person name="Van Dorsselaer A."/>
            <person name="Weissenbach J."/>
            <person name="Medigue C."/>
            <person name="Le Paslier D."/>
        </authorList>
    </citation>
    <scope>NUCLEOTIDE SEQUENCE</scope>
</reference>